<protein>
    <submittedName>
        <fullName evidence="12">DNA polymerase III subunit beta</fullName>
    </submittedName>
</protein>
<dbReference type="Pfam" id="PF02767">
    <property type="entry name" value="DNA_pol3_beta_2"/>
    <property type="match status" value="1"/>
</dbReference>
<comment type="subcellular location">
    <subcellularLocation>
        <location evidence="1">Cytoplasm</location>
    </subcellularLocation>
</comment>
<dbReference type="Pfam" id="PF00712">
    <property type="entry name" value="DNA_pol3_beta"/>
    <property type="match status" value="1"/>
</dbReference>
<keyword evidence="6" id="KW-0235">DNA replication</keyword>
<keyword evidence="13" id="KW-1185">Reference proteome</keyword>
<dbReference type="InterPro" id="IPR022637">
    <property type="entry name" value="DNA_polIII_beta_cen"/>
</dbReference>
<dbReference type="Gene3D" id="3.10.150.10">
    <property type="entry name" value="DNA Polymerase III, subunit A, domain 2"/>
    <property type="match status" value="3"/>
</dbReference>
<keyword evidence="7" id="KW-0239">DNA-directed DNA polymerase</keyword>
<keyword evidence="4" id="KW-0808">Transferase</keyword>
<dbReference type="InterPro" id="IPR046938">
    <property type="entry name" value="DNA_clamp_sf"/>
</dbReference>
<dbReference type="Proteomes" id="UP001500618">
    <property type="component" value="Unassembled WGS sequence"/>
</dbReference>
<gene>
    <name evidence="12" type="primary">dnaN_1</name>
    <name evidence="12" type="ORF">GCM10009765_03260</name>
</gene>
<evidence type="ECO:0000259" key="9">
    <source>
        <dbReference type="Pfam" id="PF00712"/>
    </source>
</evidence>
<dbReference type="Pfam" id="PF02768">
    <property type="entry name" value="DNA_pol3_beta_3"/>
    <property type="match status" value="1"/>
</dbReference>
<feature type="domain" description="DNA polymerase III beta sliding clamp central" evidence="10">
    <location>
        <begin position="167"/>
        <end position="285"/>
    </location>
</feature>
<evidence type="ECO:0000256" key="6">
    <source>
        <dbReference type="ARBA" id="ARBA00022705"/>
    </source>
</evidence>
<dbReference type="RefSeq" id="WP_163571957.1">
    <property type="nucleotide sequence ID" value="NZ_BAAANY010000001.1"/>
</dbReference>
<evidence type="ECO:0000256" key="7">
    <source>
        <dbReference type="ARBA" id="ARBA00022932"/>
    </source>
</evidence>
<evidence type="ECO:0000256" key="4">
    <source>
        <dbReference type="ARBA" id="ARBA00022679"/>
    </source>
</evidence>
<keyword evidence="8" id="KW-0238">DNA-binding</keyword>
<dbReference type="SMART" id="SM00480">
    <property type="entry name" value="POL3Bc"/>
    <property type="match status" value="1"/>
</dbReference>
<accession>A0ABN2FR42</accession>
<dbReference type="InterPro" id="IPR022635">
    <property type="entry name" value="DNA_polIII_beta_C"/>
</dbReference>
<evidence type="ECO:0000256" key="8">
    <source>
        <dbReference type="ARBA" id="ARBA00023125"/>
    </source>
</evidence>
<evidence type="ECO:0000259" key="10">
    <source>
        <dbReference type="Pfam" id="PF02767"/>
    </source>
</evidence>
<feature type="domain" description="DNA polymerase III beta sliding clamp C-terminal" evidence="11">
    <location>
        <begin position="289"/>
        <end position="403"/>
    </location>
</feature>
<dbReference type="EMBL" id="BAAANY010000001">
    <property type="protein sequence ID" value="GAA1657110.1"/>
    <property type="molecule type" value="Genomic_DNA"/>
</dbReference>
<keyword evidence="3" id="KW-0963">Cytoplasm</keyword>
<reference evidence="12 13" key="1">
    <citation type="journal article" date="2019" name="Int. J. Syst. Evol. Microbiol.">
        <title>The Global Catalogue of Microorganisms (GCM) 10K type strain sequencing project: providing services to taxonomists for standard genome sequencing and annotation.</title>
        <authorList>
            <consortium name="The Broad Institute Genomics Platform"/>
            <consortium name="The Broad Institute Genome Sequencing Center for Infectious Disease"/>
            <person name="Wu L."/>
            <person name="Ma J."/>
        </authorList>
    </citation>
    <scope>NUCLEOTIDE SEQUENCE [LARGE SCALE GENOMIC DNA]</scope>
    <source>
        <strain evidence="12 13">JCM 14718</strain>
    </source>
</reference>
<evidence type="ECO:0000259" key="11">
    <source>
        <dbReference type="Pfam" id="PF02768"/>
    </source>
</evidence>
<dbReference type="CDD" id="cd00140">
    <property type="entry name" value="beta_clamp"/>
    <property type="match status" value="1"/>
</dbReference>
<organism evidence="12 13">
    <name type="scientific">Fodinicola feengrottensis</name>
    <dbReference type="NCBI Taxonomy" id="435914"/>
    <lineage>
        <taxon>Bacteria</taxon>
        <taxon>Bacillati</taxon>
        <taxon>Actinomycetota</taxon>
        <taxon>Actinomycetes</taxon>
        <taxon>Mycobacteriales</taxon>
        <taxon>Fodinicola</taxon>
    </lineage>
</organism>
<dbReference type="InterPro" id="IPR022634">
    <property type="entry name" value="DNA_polIII_beta_N"/>
</dbReference>
<dbReference type="PANTHER" id="PTHR30478:SF0">
    <property type="entry name" value="BETA SLIDING CLAMP"/>
    <property type="match status" value="1"/>
</dbReference>
<dbReference type="PANTHER" id="PTHR30478">
    <property type="entry name" value="DNA POLYMERASE III SUBUNIT BETA"/>
    <property type="match status" value="1"/>
</dbReference>
<evidence type="ECO:0000313" key="12">
    <source>
        <dbReference type="EMBL" id="GAA1657110.1"/>
    </source>
</evidence>
<feature type="domain" description="DNA polymerase III beta sliding clamp N-terminal" evidence="9">
    <location>
        <begin position="34"/>
        <end position="155"/>
    </location>
</feature>
<evidence type="ECO:0000313" key="13">
    <source>
        <dbReference type="Proteomes" id="UP001500618"/>
    </source>
</evidence>
<proteinExistence type="inferred from homology"/>
<evidence type="ECO:0000256" key="2">
    <source>
        <dbReference type="ARBA" id="ARBA00010752"/>
    </source>
</evidence>
<evidence type="ECO:0000256" key="3">
    <source>
        <dbReference type="ARBA" id="ARBA00022490"/>
    </source>
</evidence>
<dbReference type="InterPro" id="IPR001001">
    <property type="entry name" value="DNA_polIII_beta"/>
</dbReference>
<comment type="similarity">
    <text evidence="2">Belongs to the beta sliding clamp family.</text>
</comment>
<keyword evidence="5" id="KW-0548">Nucleotidyltransferase</keyword>
<sequence length="422" mass="44934">MTMSAITIHANEIDSNRGGQGHAADVSVLLSVATDRATLVEALRVVSPAVANRPPVPLLSGVLLEGAPNGELTVSAFDYETSIRVRVPGAATSCGRLLVDHGELTRLLAAMTKGARKRDADAQPVTLSTNATGDATINLAGYRVPVTTYPHHEYPTAATAPRLVARVDRDLFANGLSRVLPAVGDDDTLPMLTGVRMQVRAGRATLAATDRYRLALATVPAITTPLDLPRRTQALVPGHVLSMLPTRLTGDHVRIGMDDRDGFPVGFTCGLVTIVTNVLIDADYPRIDTLFPDTATVTVVADRARLLADVQRAAAICVAKVDKTQQLRLTLATDTLTVFPMLDQHANSATGPAQPARIDGELQKPIAFRAAYLVDALRCFEGDTVVLHVTSPIKPILLTDEPNGIRASAAYRHLVMPLRLGG</sequence>
<name>A0ABN2FR42_9ACTN</name>
<dbReference type="NCBIfam" id="TIGR00663">
    <property type="entry name" value="dnan"/>
    <property type="match status" value="1"/>
</dbReference>
<dbReference type="SUPFAM" id="SSF55979">
    <property type="entry name" value="DNA clamp"/>
    <property type="match status" value="3"/>
</dbReference>
<comment type="caution">
    <text evidence="12">The sequence shown here is derived from an EMBL/GenBank/DDBJ whole genome shotgun (WGS) entry which is preliminary data.</text>
</comment>
<evidence type="ECO:0000256" key="1">
    <source>
        <dbReference type="ARBA" id="ARBA00004496"/>
    </source>
</evidence>
<evidence type="ECO:0000256" key="5">
    <source>
        <dbReference type="ARBA" id="ARBA00022695"/>
    </source>
</evidence>